<keyword evidence="15" id="KW-1133">Transmembrane helix</keyword>
<evidence type="ECO:0000256" key="5">
    <source>
        <dbReference type="ARBA" id="ARBA00022597"/>
    </source>
</evidence>
<evidence type="ECO:0000256" key="8">
    <source>
        <dbReference type="ARBA" id="ARBA00023047"/>
    </source>
</evidence>
<feature type="signal peptide" evidence="16">
    <location>
        <begin position="1"/>
        <end position="19"/>
    </location>
</feature>
<dbReference type="Pfam" id="PF02563">
    <property type="entry name" value="Poly_export"/>
    <property type="match status" value="1"/>
</dbReference>
<feature type="transmembrane region" description="Helical" evidence="15">
    <location>
        <begin position="231"/>
        <end position="249"/>
    </location>
</feature>
<accession>A0ABW2MUK4</accession>
<keyword evidence="4" id="KW-1134">Transmembrane beta strand</keyword>
<evidence type="ECO:0000313" key="19">
    <source>
        <dbReference type="EMBL" id="MFC7357400.1"/>
    </source>
</evidence>
<gene>
    <name evidence="19" type="ORF">ACFQO1_06860</name>
</gene>
<evidence type="ECO:0000256" key="1">
    <source>
        <dbReference type="ARBA" id="ARBA00004571"/>
    </source>
</evidence>
<comment type="subcellular location">
    <subcellularLocation>
        <location evidence="1">Cell outer membrane</location>
        <topology evidence="1">Multi-pass membrane protein</topology>
    </subcellularLocation>
</comment>
<dbReference type="InterPro" id="IPR054765">
    <property type="entry name" value="SLBB_dom"/>
</dbReference>
<feature type="domain" description="SLBB" evidence="18">
    <location>
        <begin position="136"/>
        <end position="215"/>
    </location>
</feature>
<feature type="chain" id="PRO_5045182063" evidence="16">
    <location>
        <begin position="20"/>
        <end position="250"/>
    </location>
</feature>
<evidence type="ECO:0000256" key="2">
    <source>
        <dbReference type="ARBA" id="ARBA00009450"/>
    </source>
</evidence>
<dbReference type="InterPro" id="IPR003715">
    <property type="entry name" value="Poly_export_N"/>
</dbReference>
<proteinExistence type="inferred from homology"/>
<keyword evidence="20" id="KW-1185">Reference proteome</keyword>
<keyword evidence="9" id="KW-0406">Ion transport</keyword>
<dbReference type="InterPro" id="IPR049712">
    <property type="entry name" value="Poly_export"/>
</dbReference>
<evidence type="ECO:0000256" key="13">
    <source>
        <dbReference type="ARBA" id="ARBA00023237"/>
    </source>
</evidence>
<evidence type="ECO:0000256" key="3">
    <source>
        <dbReference type="ARBA" id="ARBA00022448"/>
    </source>
</evidence>
<evidence type="ECO:0000256" key="14">
    <source>
        <dbReference type="ARBA" id="ARBA00023288"/>
    </source>
</evidence>
<keyword evidence="11 15" id="KW-0472">Membrane</keyword>
<dbReference type="RefSeq" id="WP_380217247.1">
    <property type="nucleotide sequence ID" value="NZ_JBHTBN010000003.1"/>
</dbReference>
<evidence type="ECO:0000313" key="20">
    <source>
        <dbReference type="Proteomes" id="UP001596415"/>
    </source>
</evidence>
<name>A0ABW2MUK4_9FLAO</name>
<evidence type="ECO:0000256" key="12">
    <source>
        <dbReference type="ARBA" id="ARBA00023139"/>
    </source>
</evidence>
<dbReference type="PANTHER" id="PTHR33619:SF3">
    <property type="entry name" value="POLYSACCHARIDE EXPORT PROTEIN GFCE-RELATED"/>
    <property type="match status" value="1"/>
</dbReference>
<keyword evidence="8" id="KW-0625">Polysaccharide transport</keyword>
<evidence type="ECO:0000256" key="11">
    <source>
        <dbReference type="ARBA" id="ARBA00023136"/>
    </source>
</evidence>
<dbReference type="Gene3D" id="3.10.560.10">
    <property type="entry name" value="Outer membrane lipoprotein wza domain like"/>
    <property type="match status" value="1"/>
</dbReference>
<keyword evidence="5" id="KW-0762">Sugar transport</keyword>
<evidence type="ECO:0000256" key="9">
    <source>
        <dbReference type="ARBA" id="ARBA00023065"/>
    </source>
</evidence>
<organism evidence="19 20">
    <name type="scientific">Jejudonia soesokkakensis</name>
    <dbReference type="NCBI Taxonomy" id="1323432"/>
    <lineage>
        <taxon>Bacteria</taxon>
        <taxon>Pseudomonadati</taxon>
        <taxon>Bacteroidota</taxon>
        <taxon>Flavobacteriia</taxon>
        <taxon>Flavobacteriales</taxon>
        <taxon>Flavobacteriaceae</taxon>
        <taxon>Jejudonia</taxon>
    </lineage>
</organism>
<keyword evidence="14" id="KW-0449">Lipoprotein</keyword>
<evidence type="ECO:0000256" key="16">
    <source>
        <dbReference type="SAM" id="SignalP"/>
    </source>
</evidence>
<dbReference type="PANTHER" id="PTHR33619">
    <property type="entry name" value="POLYSACCHARIDE EXPORT PROTEIN GFCE-RELATED"/>
    <property type="match status" value="1"/>
</dbReference>
<dbReference type="PROSITE" id="PS51257">
    <property type="entry name" value="PROKAR_LIPOPROTEIN"/>
    <property type="match status" value="1"/>
</dbReference>
<evidence type="ECO:0000259" key="17">
    <source>
        <dbReference type="Pfam" id="PF02563"/>
    </source>
</evidence>
<keyword evidence="7 16" id="KW-0732">Signal</keyword>
<dbReference type="Proteomes" id="UP001596415">
    <property type="component" value="Unassembled WGS sequence"/>
</dbReference>
<protein>
    <submittedName>
        <fullName evidence="19">Polysaccharide biosynthesis/export family protein</fullName>
    </submittedName>
</protein>
<feature type="domain" description="Polysaccharide export protein N-terminal" evidence="17">
    <location>
        <begin position="43"/>
        <end position="132"/>
    </location>
</feature>
<evidence type="ECO:0000256" key="4">
    <source>
        <dbReference type="ARBA" id="ARBA00022452"/>
    </source>
</evidence>
<keyword evidence="3" id="KW-0813">Transport</keyword>
<dbReference type="EMBL" id="JBHTBN010000003">
    <property type="protein sequence ID" value="MFC7357400.1"/>
    <property type="molecule type" value="Genomic_DNA"/>
</dbReference>
<keyword evidence="13" id="KW-0998">Cell outer membrane</keyword>
<comment type="similarity">
    <text evidence="2">Belongs to the BexD/CtrA/VexA family.</text>
</comment>
<comment type="caution">
    <text evidence="19">The sequence shown here is derived from an EMBL/GenBank/DDBJ whole genome shotgun (WGS) entry which is preliminary data.</text>
</comment>
<reference evidence="20" key="1">
    <citation type="journal article" date="2019" name="Int. J. Syst. Evol. Microbiol.">
        <title>The Global Catalogue of Microorganisms (GCM) 10K type strain sequencing project: providing services to taxonomists for standard genome sequencing and annotation.</title>
        <authorList>
            <consortium name="The Broad Institute Genomics Platform"/>
            <consortium name="The Broad Institute Genome Sequencing Center for Infectious Disease"/>
            <person name="Wu L."/>
            <person name="Ma J."/>
        </authorList>
    </citation>
    <scope>NUCLEOTIDE SEQUENCE [LARGE SCALE GENOMIC DNA]</scope>
    <source>
        <strain evidence="20">CGMCC 1.16306</strain>
    </source>
</reference>
<evidence type="ECO:0000256" key="6">
    <source>
        <dbReference type="ARBA" id="ARBA00022692"/>
    </source>
</evidence>
<keyword evidence="12" id="KW-0564">Palmitate</keyword>
<sequence length="250" mass="27630">MRKLLLLIFPFLLLSCATKKEIVYFQDSETLHLKETGLSFEPIIENNDILHISLSSQSEVGLSPFQKKTAIGSNMSTNNPGLEGYLVDSGGSIQFQILGDITVAGKTRAEVEDVLQSKLSEFVTDVVVDVRILNFKITVLGEVNNPGVFAIEDERVTLPQAIGLAGDFSEDGRRENVTVLREVNGVQKVTRIDFTKTDLFSSPFYYLKQNDVVYVEPTLKGVKKSGFIPDVPALLSLFTIVLSTVIILTR</sequence>
<evidence type="ECO:0000256" key="7">
    <source>
        <dbReference type="ARBA" id="ARBA00022729"/>
    </source>
</evidence>
<dbReference type="Pfam" id="PF22461">
    <property type="entry name" value="SLBB_2"/>
    <property type="match status" value="1"/>
</dbReference>
<keyword evidence="6 15" id="KW-0812">Transmembrane</keyword>
<evidence type="ECO:0000256" key="10">
    <source>
        <dbReference type="ARBA" id="ARBA00023114"/>
    </source>
</evidence>
<evidence type="ECO:0000259" key="18">
    <source>
        <dbReference type="Pfam" id="PF22461"/>
    </source>
</evidence>
<evidence type="ECO:0000256" key="15">
    <source>
        <dbReference type="SAM" id="Phobius"/>
    </source>
</evidence>
<keyword evidence="10" id="KW-0626">Porin</keyword>